<dbReference type="Pfam" id="PF05816">
    <property type="entry name" value="TelA"/>
    <property type="match status" value="1"/>
</dbReference>
<proteinExistence type="inferred from homology"/>
<accession>A0A917P485</accession>
<evidence type="ECO:0000313" key="5">
    <source>
        <dbReference type="Proteomes" id="UP000635726"/>
    </source>
</evidence>
<dbReference type="RefSeq" id="WP_188960264.1">
    <property type="nucleotide sequence ID" value="NZ_BMOE01000001.1"/>
</dbReference>
<evidence type="ECO:0000256" key="1">
    <source>
        <dbReference type="ARBA" id="ARBA00005541"/>
    </source>
</evidence>
<dbReference type="EMBL" id="BMOE01000001">
    <property type="protein sequence ID" value="GGJ60875.1"/>
    <property type="molecule type" value="Genomic_DNA"/>
</dbReference>
<dbReference type="InterPro" id="IPR008863">
    <property type="entry name" value="Toxic_anion-R_TelA"/>
</dbReference>
<feature type="region of interest" description="Disordered" evidence="3">
    <location>
        <begin position="1"/>
        <end position="31"/>
    </location>
</feature>
<organism evidence="4 5">
    <name type="scientific">Deinococcus aquiradiocola</name>
    <dbReference type="NCBI Taxonomy" id="393059"/>
    <lineage>
        <taxon>Bacteria</taxon>
        <taxon>Thermotogati</taxon>
        <taxon>Deinococcota</taxon>
        <taxon>Deinococci</taxon>
        <taxon>Deinococcales</taxon>
        <taxon>Deinococcaceae</taxon>
        <taxon>Deinococcus</taxon>
    </lineage>
</organism>
<evidence type="ECO:0000256" key="2">
    <source>
        <dbReference type="PIRNR" id="PIRNR026508"/>
    </source>
</evidence>
<dbReference type="Proteomes" id="UP000635726">
    <property type="component" value="Unassembled WGS sequence"/>
</dbReference>
<dbReference type="PANTHER" id="PTHR38432:SF1">
    <property type="entry name" value="TELA-LIKE PROTEIN SAOUHSC_01408"/>
    <property type="match status" value="1"/>
</dbReference>
<feature type="region of interest" description="Disordered" evidence="3">
    <location>
        <begin position="385"/>
        <end position="410"/>
    </location>
</feature>
<sequence>MTDPNALPELTPPETLQAPAPVPAVTPQQSDEMIRITPEQKAGLDARAQAFLTGLINADVQSTDFKEKVNAIHNLGQDEIRQASSVSSRMLDRPIRETNLGTLSEGAQVAKGLTDLRRTVEDLDPSRAGDLFSVRKLLGIIPFGGKIEAYFDRYQSAQGHLNAILTTLARSQDELRKDNAAIEQEKVNLWALMTKLRQYVYVGRAVDQALTERLAAMDSTDPEKARIVREELLFAVRQRVTDLLTQLAVSIQGYMALDLVRRNNLELIKGVDRASTTTVSALRTAVIVAQALANQKLVLDQVTALNTTTANMIEGTSRLLKTQGAQIQAQAGSATISIDKLKAAFDNIYTALDDVSTYRLRALDTFERSINTLQTQVDGAQKYLDKERSRASSEVQQELNLPDPGRDLKL</sequence>
<evidence type="ECO:0000256" key="3">
    <source>
        <dbReference type="SAM" id="MobiDB-lite"/>
    </source>
</evidence>
<keyword evidence="5" id="KW-1185">Reference proteome</keyword>
<dbReference type="PIRSF" id="PIRSF026508">
    <property type="entry name" value="TelA"/>
    <property type="match status" value="1"/>
</dbReference>
<gene>
    <name evidence="4" type="ORF">GCM10008939_00810</name>
</gene>
<name>A0A917P485_9DEIO</name>
<reference evidence="4" key="1">
    <citation type="journal article" date="2014" name="Int. J. Syst. Evol. Microbiol.">
        <title>Complete genome sequence of Corynebacterium casei LMG S-19264T (=DSM 44701T), isolated from a smear-ripened cheese.</title>
        <authorList>
            <consortium name="US DOE Joint Genome Institute (JGI-PGF)"/>
            <person name="Walter F."/>
            <person name="Albersmeier A."/>
            <person name="Kalinowski J."/>
            <person name="Ruckert C."/>
        </authorList>
    </citation>
    <scope>NUCLEOTIDE SEQUENCE</scope>
    <source>
        <strain evidence="4">JCM 14371</strain>
    </source>
</reference>
<dbReference type="AlphaFoldDB" id="A0A917P485"/>
<comment type="caution">
    <text evidence="4">The sequence shown here is derived from an EMBL/GenBank/DDBJ whole genome shotgun (WGS) entry which is preliminary data.</text>
</comment>
<protein>
    <submittedName>
        <fullName evidence="4">Toxic anion resistance protein</fullName>
    </submittedName>
</protein>
<evidence type="ECO:0000313" key="4">
    <source>
        <dbReference type="EMBL" id="GGJ60875.1"/>
    </source>
</evidence>
<dbReference type="PANTHER" id="PTHR38432">
    <property type="entry name" value="TELA-LIKE PROTEIN SAOUHSC_01408"/>
    <property type="match status" value="1"/>
</dbReference>
<feature type="compositionally biased region" description="Low complexity" evidence="3">
    <location>
        <begin position="17"/>
        <end position="29"/>
    </location>
</feature>
<reference evidence="4" key="2">
    <citation type="submission" date="2020-09" db="EMBL/GenBank/DDBJ databases">
        <authorList>
            <person name="Sun Q."/>
            <person name="Ohkuma M."/>
        </authorList>
    </citation>
    <scope>NUCLEOTIDE SEQUENCE</scope>
    <source>
        <strain evidence="4">JCM 14371</strain>
    </source>
</reference>
<comment type="similarity">
    <text evidence="1 2">Belongs to the TelA family.</text>
</comment>